<dbReference type="Proteomes" id="UP000011115">
    <property type="component" value="Unassembled WGS sequence"/>
</dbReference>
<dbReference type="PaxDb" id="4113-PGSC0003DMT400083476"/>
<dbReference type="HOGENOM" id="CLU_1051336_0_0_1"/>
<name>M1D6X9_SOLTU</name>
<organism evidence="1 2">
    <name type="scientific">Solanum tuberosum</name>
    <name type="common">Potato</name>
    <dbReference type="NCBI Taxonomy" id="4113"/>
    <lineage>
        <taxon>Eukaryota</taxon>
        <taxon>Viridiplantae</taxon>
        <taxon>Streptophyta</taxon>
        <taxon>Embryophyta</taxon>
        <taxon>Tracheophyta</taxon>
        <taxon>Spermatophyta</taxon>
        <taxon>Magnoliopsida</taxon>
        <taxon>eudicotyledons</taxon>
        <taxon>Gunneridae</taxon>
        <taxon>Pentapetalae</taxon>
        <taxon>asterids</taxon>
        <taxon>lamiids</taxon>
        <taxon>Solanales</taxon>
        <taxon>Solanaceae</taxon>
        <taxon>Solanoideae</taxon>
        <taxon>Solaneae</taxon>
        <taxon>Solanum</taxon>
    </lineage>
</organism>
<sequence>MLALLTLGFVRTLPDPKVIDRIKRELDGATSIKREALGGGEEAVGAVGDLVGDVGGGGDELDDVAHHSVFEKGIDHDDGRNIGDFGVSEYGGFTPFRPRATTPPYKSRLQTSVGVASSSLCFTCQCKGCNERHAELVNRIHALTEAVNNLAPKRGINPSKRISNSCIPIEIRKRKRAISKALSTIKVIRKVVNPLPRNVRPAVQLELQKVSIYKLVDPPKNKQLEKINPQGQNGKKKIKSQNPLFEELLERKKKLCTNVHRVLLA</sequence>
<protein>
    <submittedName>
        <fullName evidence="1">Uncharacterized protein</fullName>
    </submittedName>
</protein>
<reference evidence="2" key="1">
    <citation type="journal article" date="2011" name="Nature">
        <title>Genome sequence and analysis of the tuber crop potato.</title>
        <authorList>
            <consortium name="The Potato Genome Sequencing Consortium"/>
        </authorList>
    </citation>
    <scope>NUCLEOTIDE SEQUENCE [LARGE SCALE GENOMIC DNA]</scope>
    <source>
        <strain evidence="2">cv. DM1-3 516 R44</strain>
    </source>
</reference>
<evidence type="ECO:0000313" key="1">
    <source>
        <dbReference type="EnsemblPlants" id="PGSC0003DMT400083476"/>
    </source>
</evidence>
<keyword evidence="2" id="KW-1185">Reference proteome</keyword>
<evidence type="ECO:0000313" key="2">
    <source>
        <dbReference type="Proteomes" id="UP000011115"/>
    </source>
</evidence>
<reference evidence="1" key="2">
    <citation type="submission" date="2015-06" db="UniProtKB">
        <authorList>
            <consortium name="EnsemblPlants"/>
        </authorList>
    </citation>
    <scope>IDENTIFICATION</scope>
    <source>
        <strain evidence="1">DM1-3 516 R44</strain>
    </source>
</reference>
<dbReference type="Gramene" id="PGSC0003DMT400083476">
    <property type="protein sequence ID" value="PGSC0003DMT400083476"/>
    <property type="gene ID" value="PGSC0003DMG400033337"/>
</dbReference>
<accession>M1D6X9</accession>
<dbReference type="AlphaFoldDB" id="M1D6X9"/>
<proteinExistence type="predicted"/>
<dbReference type="InParanoid" id="M1D6X9"/>
<dbReference type="EnsemblPlants" id="PGSC0003DMT400083476">
    <property type="protein sequence ID" value="PGSC0003DMT400083476"/>
    <property type="gene ID" value="PGSC0003DMG400033337"/>
</dbReference>